<protein>
    <submittedName>
        <fullName evidence="1">Uncharacterized protein</fullName>
    </submittedName>
</protein>
<keyword evidence="2" id="KW-1185">Reference proteome</keyword>
<dbReference type="Proteomes" id="UP000499080">
    <property type="component" value="Unassembled WGS sequence"/>
</dbReference>
<gene>
    <name evidence="1" type="ORF">AVEN_192946_1</name>
</gene>
<evidence type="ECO:0000313" key="2">
    <source>
        <dbReference type="Proteomes" id="UP000499080"/>
    </source>
</evidence>
<proteinExistence type="predicted"/>
<comment type="caution">
    <text evidence="1">The sequence shown here is derived from an EMBL/GenBank/DDBJ whole genome shotgun (WGS) entry which is preliminary data.</text>
</comment>
<name>A0A4Y2NLN4_ARAVE</name>
<organism evidence="1 2">
    <name type="scientific">Araneus ventricosus</name>
    <name type="common">Orbweaver spider</name>
    <name type="synonym">Epeira ventricosa</name>
    <dbReference type="NCBI Taxonomy" id="182803"/>
    <lineage>
        <taxon>Eukaryota</taxon>
        <taxon>Metazoa</taxon>
        <taxon>Ecdysozoa</taxon>
        <taxon>Arthropoda</taxon>
        <taxon>Chelicerata</taxon>
        <taxon>Arachnida</taxon>
        <taxon>Araneae</taxon>
        <taxon>Araneomorphae</taxon>
        <taxon>Entelegynae</taxon>
        <taxon>Araneoidea</taxon>
        <taxon>Araneidae</taxon>
        <taxon>Araneus</taxon>
    </lineage>
</organism>
<sequence>MFERCRLLHSPSQYTITETLAMSEAKCFINDCCIVISLHMPDQNMNVLRLVKSTFDILLLPLHLSSPSFLANINGPPCHKTNDHYRGNNVTF</sequence>
<reference evidence="1 2" key="1">
    <citation type="journal article" date="2019" name="Sci. Rep.">
        <title>Orb-weaving spider Araneus ventricosus genome elucidates the spidroin gene catalogue.</title>
        <authorList>
            <person name="Kono N."/>
            <person name="Nakamura H."/>
            <person name="Ohtoshi R."/>
            <person name="Moran D.A.P."/>
            <person name="Shinohara A."/>
            <person name="Yoshida Y."/>
            <person name="Fujiwara M."/>
            <person name="Mori M."/>
            <person name="Tomita M."/>
            <person name="Arakawa K."/>
        </authorList>
    </citation>
    <scope>NUCLEOTIDE SEQUENCE [LARGE SCALE GENOMIC DNA]</scope>
</reference>
<evidence type="ECO:0000313" key="1">
    <source>
        <dbReference type="EMBL" id="GBN40211.1"/>
    </source>
</evidence>
<accession>A0A4Y2NLN4</accession>
<dbReference type="EMBL" id="BGPR01009470">
    <property type="protein sequence ID" value="GBN40211.1"/>
    <property type="molecule type" value="Genomic_DNA"/>
</dbReference>
<dbReference type="AlphaFoldDB" id="A0A4Y2NLN4"/>